<reference evidence="1" key="2">
    <citation type="submission" date="2020-09" db="EMBL/GenBank/DDBJ databases">
        <authorList>
            <person name="Sun Q."/>
            <person name="Ohkuma M."/>
        </authorList>
    </citation>
    <scope>NUCLEOTIDE SEQUENCE</scope>
    <source>
        <strain evidence="1">JCM 19831</strain>
    </source>
</reference>
<sequence>MDRLRAAVEVWDDENPDIGYLTRLLTQTNLPYRDPGPIPEWTRRNGVVTLMVEPGRRKNPDGTYTPIYPYGILPRLLLIWMSSQAVKTRSHELVLGTNLTEFMGELGLRPTGGKTGTITRLRDQAERLLKARLSVEVDGGANRDRAAQISVALHWDLFWNDRDDGQEALLPSTIVLSRDFYQEIINHPVPLNMAAIAALRGSPMRLDIYAWLTWRMSYLSKPTVVSWEMLMLQFGSNLADTKQGRQQFRRDFAANLREVLLVYREANVEVADSGLRLRPSRTHIPFRGLRALAAAGESPNGNVAAAS</sequence>
<accession>A0A917TI75</accession>
<dbReference type="EMBL" id="BMPI01000010">
    <property type="protein sequence ID" value="GGM23624.1"/>
    <property type="molecule type" value="Genomic_DNA"/>
</dbReference>
<dbReference type="RefSeq" id="WP_190250030.1">
    <property type="nucleotide sequence ID" value="NZ_BMPI01000010.1"/>
</dbReference>
<proteinExistence type="predicted"/>
<keyword evidence="2" id="KW-1185">Reference proteome</keyword>
<dbReference type="Pfam" id="PF04796">
    <property type="entry name" value="RepA_C"/>
    <property type="match status" value="1"/>
</dbReference>
<evidence type="ECO:0000313" key="1">
    <source>
        <dbReference type="EMBL" id="GGM23624.1"/>
    </source>
</evidence>
<gene>
    <name evidence="1" type="ORF">GCM10007977_026010</name>
</gene>
<dbReference type="Proteomes" id="UP000642070">
    <property type="component" value="Unassembled WGS sequence"/>
</dbReference>
<protein>
    <submittedName>
        <fullName evidence="1">Plasmid replication protein</fullName>
    </submittedName>
</protein>
<reference evidence="1" key="1">
    <citation type="journal article" date="2014" name="Int. J. Syst. Evol. Microbiol.">
        <title>Complete genome sequence of Corynebacterium casei LMG S-19264T (=DSM 44701T), isolated from a smear-ripened cheese.</title>
        <authorList>
            <consortium name="US DOE Joint Genome Institute (JGI-PGF)"/>
            <person name="Walter F."/>
            <person name="Albersmeier A."/>
            <person name="Kalinowski J."/>
            <person name="Ruckert C."/>
        </authorList>
    </citation>
    <scope>NUCLEOTIDE SEQUENCE</scope>
    <source>
        <strain evidence="1">JCM 19831</strain>
    </source>
</reference>
<dbReference type="InterPro" id="IPR006881">
    <property type="entry name" value="RepA_C"/>
</dbReference>
<comment type="caution">
    <text evidence="1">The sequence shown here is derived from an EMBL/GenBank/DDBJ whole genome shotgun (WGS) entry which is preliminary data.</text>
</comment>
<name>A0A917TI75_9ACTN</name>
<dbReference type="AlphaFoldDB" id="A0A917TI75"/>
<organism evidence="1 2">
    <name type="scientific">Dactylosporangium sucinum</name>
    <dbReference type="NCBI Taxonomy" id="1424081"/>
    <lineage>
        <taxon>Bacteria</taxon>
        <taxon>Bacillati</taxon>
        <taxon>Actinomycetota</taxon>
        <taxon>Actinomycetes</taxon>
        <taxon>Micromonosporales</taxon>
        <taxon>Micromonosporaceae</taxon>
        <taxon>Dactylosporangium</taxon>
    </lineage>
</organism>
<evidence type="ECO:0000313" key="2">
    <source>
        <dbReference type="Proteomes" id="UP000642070"/>
    </source>
</evidence>